<dbReference type="CDD" id="cd00190">
    <property type="entry name" value="Tryp_SPc"/>
    <property type="match status" value="1"/>
</dbReference>
<keyword evidence="4 9" id="KW-0732">Signal</keyword>
<keyword evidence="7" id="KW-0325">Glycoprotein</keyword>
<protein>
    <recommendedName>
        <fullName evidence="10">Peptidase S1 domain-containing protein</fullName>
    </recommendedName>
</protein>
<dbReference type="GO" id="GO:0045087">
    <property type="term" value="P:innate immune response"/>
    <property type="evidence" value="ECO:0007669"/>
    <property type="project" value="UniProtKB-KW"/>
</dbReference>
<evidence type="ECO:0000313" key="12">
    <source>
        <dbReference type="Proteomes" id="UP000075920"/>
    </source>
</evidence>
<reference evidence="11" key="2">
    <citation type="submission" date="2020-05" db="UniProtKB">
        <authorList>
            <consortium name="EnsemblMetazoa"/>
        </authorList>
    </citation>
    <scope>IDENTIFICATION</scope>
    <source>
        <strain evidence="11">MINIMUS1</strain>
    </source>
</reference>
<dbReference type="InterPro" id="IPR051487">
    <property type="entry name" value="Ser/Thr_Proteases_Immune/Dev"/>
</dbReference>
<feature type="signal peptide" evidence="9">
    <location>
        <begin position="1"/>
        <end position="17"/>
    </location>
</feature>
<organism evidence="11 12">
    <name type="scientific">Anopheles minimus</name>
    <dbReference type="NCBI Taxonomy" id="112268"/>
    <lineage>
        <taxon>Eukaryota</taxon>
        <taxon>Metazoa</taxon>
        <taxon>Ecdysozoa</taxon>
        <taxon>Arthropoda</taxon>
        <taxon>Hexapoda</taxon>
        <taxon>Insecta</taxon>
        <taxon>Pterygota</taxon>
        <taxon>Neoptera</taxon>
        <taxon>Endopterygota</taxon>
        <taxon>Diptera</taxon>
        <taxon>Nematocera</taxon>
        <taxon>Culicoidea</taxon>
        <taxon>Culicidae</taxon>
        <taxon>Anophelinae</taxon>
        <taxon>Anopheles</taxon>
    </lineage>
</organism>
<sequence>MYLRSAVVLLIAVLVNAESNIVLNGTYAACDGGYCMPKHLCPTGRINDVSNLGPNRLVTVRIGEENECGDFMKICCKNPEQINYKCGVSNPQGMVYDVESELTYAKYAEFPWTVVIFQKASSGNNPMLAHVGGGSLIHPKFVVTTAHTLKDSQRYVARFGEWDMESDGEIYPTQDIEIWETIKHPHFRDVSPPENDVALAVLKENVIYSEHIRPLCIPSAQDNFDGQRCIASGWGLDVRTGQPPAMMKRMELNVLSHTRCLTSFYLFGLIVMLHDSNKCVSAVQDQNYCFRDGGTSLACQRADGSYVLAGLPSWVLYCNIPAVPAGILDVTKFAHWINETIEEYEEPKSKL</sequence>
<evidence type="ECO:0000256" key="3">
    <source>
        <dbReference type="ARBA" id="ARBA00022588"/>
    </source>
</evidence>
<accession>A0A1Y9IW32</accession>
<evidence type="ECO:0000256" key="5">
    <source>
        <dbReference type="ARBA" id="ARBA00022859"/>
    </source>
</evidence>
<keyword evidence="2" id="KW-0964">Secreted</keyword>
<evidence type="ECO:0000256" key="2">
    <source>
        <dbReference type="ARBA" id="ARBA00022525"/>
    </source>
</evidence>
<dbReference type="SUPFAM" id="SSF50494">
    <property type="entry name" value="Trypsin-like serine proteases"/>
    <property type="match status" value="1"/>
</dbReference>
<evidence type="ECO:0000256" key="7">
    <source>
        <dbReference type="ARBA" id="ARBA00023180"/>
    </source>
</evidence>
<dbReference type="PANTHER" id="PTHR24256">
    <property type="entry name" value="TRYPTASE-RELATED"/>
    <property type="match status" value="1"/>
</dbReference>
<keyword evidence="3" id="KW-0399">Innate immunity</keyword>
<comment type="subcellular location">
    <subcellularLocation>
        <location evidence="1">Secreted</location>
    </subcellularLocation>
</comment>
<dbReference type="AlphaFoldDB" id="A0A1Y9IW32"/>
<dbReference type="GO" id="GO:0006508">
    <property type="term" value="P:proteolysis"/>
    <property type="evidence" value="ECO:0007669"/>
    <property type="project" value="InterPro"/>
</dbReference>
<evidence type="ECO:0000313" key="11">
    <source>
        <dbReference type="EnsemblMetazoa" id="AMIN015999-PA"/>
    </source>
</evidence>
<evidence type="ECO:0000259" key="10">
    <source>
        <dbReference type="PROSITE" id="PS50240"/>
    </source>
</evidence>
<dbReference type="InterPro" id="IPR001254">
    <property type="entry name" value="Trypsin_dom"/>
</dbReference>
<dbReference type="PROSITE" id="PS50240">
    <property type="entry name" value="TRYPSIN_DOM"/>
    <property type="match status" value="1"/>
</dbReference>
<keyword evidence="12" id="KW-1185">Reference proteome</keyword>
<dbReference type="InterPro" id="IPR043504">
    <property type="entry name" value="Peptidase_S1_PA_chymotrypsin"/>
</dbReference>
<name>A0A1Y9IW32_9DIPT</name>
<evidence type="ECO:0000256" key="1">
    <source>
        <dbReference type="ARBA" id="ARBA00004613"/>
    </source>
</evidence>
<keyword evidence="5" id="KW-0391">Immunity</keyword>
<reference evidence="12" key="1">
    <citation type="submission" date="2013-03" db="EMBL/GenBank/DDBJ databases">
        <title>The Genome Sequence of Anopheles minimus MINIMUS1.</title>
        <authorList>
            <consortium name="The Broad Institute Genomics Platform"/>
            <person name="Neafsey D.E."/>
            <person name="Walton C."/>
            <person name="Walker B."/>
            <person name="Young S.K."/>
            <person name="Zeng Q."/>
            <person name="Gargeya S."/>
            <person name="Fitzgerald M."/>
            <person name="Haas B."/>
            <person name="Abouelleil A."/>
            <person name="Allen A.W."/>
            <person name="Alvarado L."/>
            <person name="Arachchi H.M."/>
            <person name="Berlin A.M."/>
            <person name="Chapman S.B."/>
            <person name="Gainer-Dewar J."/>
            <person name="Goldberg J."/>
            <person name="Griggs A."/>
            <person name="Gujja S."/>
            <person name="Hansen M."/>
            <person name="Howarth C."/>
            <person name="Imamovic A."/>
            <person name="Ireland A."/>
            <person name="Larimer J."/>
            <person name="McCowan C."/>
            <person name="Murphy C."/>
            <person name="Pearson M."/>
            <person name="Poon T.W."/>
            <person name="Priest M."/>
            <person name="Roberts A."/>
            <person name="Saif S."/>
            <person name="Shea T."/>
            <person name="Sisk P."/>
            <person name="Sykes S."/>
            <person name="Wortman J."/>
            <person name="Nusbaum C."/>
            <person name="Birren B."/>
        </authorList>
    </citation>
    <scope>NUCLEOTIDE SEQUENCE [LARGE SCALE GENOMIC DNA]</scope>
    <source>
        <strain evidence="12">MINIMUS1</strain>
    </source>
</reference>
<feature type="domain" description="Peptidase S1" evidence="10">
    <location>
        <begin position="94"/>
        <end position="342"/>
    </location>
</feature>
<evidence type="ECO:0000256" key="9">
    <source>
        <dbReference type="SAM" id="SignalP"/>
    </source>
</evidence>
<dbReference type="GO" id="GO:0004252">
    <property type="term" value="F:serine-type endopeptidase activity"/>
    <property type="evidence" value="ECO:0007669"/>
    <property type="project" value="InterPro"/>
</dbReference>
<evidence type="ECO:0000256" key="4">
    <source>
        <dbReference type="ARBA" id="ARBA00022729"/>
    </source>
</evidence>
<keyword evidence="6" id="KW-1015">Disulfide bond</keyword>
<dbReference type="EnsemblMetazoa" id="AMIN015999-RA">
    <property type="protein sequence ID" value="AMIN015999-PA"/>
    <property type="gene ID" value="AMIN015999"/>
</dbReference>
<dbReference type="Gene3D" id="2.40.10.10">
    <property type="entry name" value="Trypsin-like serine proteases"/>
    <property type="match status" value="1"/>
</dbReference>
<evidence type="ECO:0000256" key="6">
    <source>
        <dbReference type="ARBA" id="ARBA00023157"/>
    </source>
</evidence>
<dbReference type="STRING" id="112268.A0A1Y9IW32"/>
<dbReference type="Pfam" id="PF00089">
    <property type="entry name" value="Trypsin"/>
    <property type="match status" value="1"/>
</dbReference>
<feature type="chain" id="PRO_5012735012" description="Peptidase S1 domain-containing protein" evidence="9">
    <location>
        <begin position="18"/>
        <end position="351"/>
    </location>
</feature>
<proteinExistence type="inferred from homology"/>
<comment type="similarity">
    <text evidence="8">Belongs to the peptidase S1 family. CLIP subfamily.</text>
</comment>
<dbReference type="Proteomes" id="UP000075920">
    <property type="component" value="Unassembled WGS sequence"/>
</dbReference>
<dbReference type="GO" id="GO:0005576">
    <property type="term" value="C:extracellular region"/>
    <property type="evidence" value="ECO:0007669"/>
    <property type="project" value="UniProtKB-SubCell"/>
</dbReference>
<dbReference type="SMART" id="SM00020">
    <property type="entry name" value="Tryp_SPc"/>
    <property type="match status" value="1"/>
</dbReference>
<dbReference type="InterPro" id="IPR009003">
    <property type="entry name" value="Peptidase_S1_PA"/>
</dbReference>
<evidence type="ECO:0000256" key="8">
    <source>
        <dbReference type="ARBA" id="ARBA00024195"/>
    </source>
</evidence>
<dbReference type="VEuPathDB" id="VectorBase:AMIN015999"/>